<dbReference type="RefSeq" id="WP_103693214.1">
    <property type="nucleotide sequence ID" value="NZ_NBAQ01000002.1"/>
</dbReference>
<evidence type="ECO:0000313" key="2">
    <source>
        <dbReference type="Proteomes" id="UP000237295"/>
    </source>
</evidence>
<name>A0AAE5SAK0_PSESY</name>
<reference evidence="1 2" key="1">
    <citation type="submission" date="2017-03" db="EMBL/GenBank/DDBJ databases">
        <authorList>
            <person name="Hulin M.T."/>
        </authorList>
    </citation>
    <scope>NUCLEOTIDE SEQUENCE [LARGE SCALE GENOMIC DNA]</scope>
    <source>
        <strain evidence="1 2">5264</strain>
    </source>
</reference>
<comment type="caution">
    <text evidence="1">The sequence shown here is derived from an EMBL/GenBank/DDBJ whole genome shotgun (WGS) entry which is preliminary data.</text>
</comment>
<dbReference type="EMBL" id="NBAQ01000002">
    <property type="protein sequence ID" value="POQ05498.1"/>
    <property type="molecule type" value="Genomic_DNA"/>
</dbReference>
<accession>A0AAE5SAK0</accession>
<protein>
    <submittedName>
        <fullName evidence="1">Uncharacterized protein</fullName>
    </submittedName>
</protein>
<dbReference type="Pfam" id="PF19670">
    <property type="entry name" value="DUF6173"/>
    <property type="match status" value="1"/>
</dbReference>
<dbReference type="AlphaFoldDB" id="A0AAE5SAK0"/>
<sequence>MMNYQMQAALESMQNAHEAALPLTAPVIPAFRALSNYIKEFEDALDSEHEVAARLVSFGSEVKIRVLKVGYTAPALITFWGVNDVGDKVQLVQHVSQLSILLVAAKVEKREPYRVGFIHAESDHQQN</sequence>
<proteinExistence type="predicted"/>
<gene>
    <name evidence="1" type="ORF">CXB42_04985</name>
</gene>
<dbReference type="InterPro" id="IPR046171">
    <property type="entry name" value="DUF6173"/>
</dbReference>
<organism evidence="1 2">
    <name type="scientific">Pseudomonas syringae pv. syringae</name>
    <dbReference type="NCBI Taxonomy" id="321"/>
    <lineage>
        <taxon>Bacteria</taxon>
        <taxon>Pseudomonadati</taxon>
        <taxon>Pseudomonadota</taxon>
        <taxon>Gammaproteobacteria</taxon>
        <taxon>Pseudomonadales</taxon>
        <taxon>Pseudomonadaceae</taxon>
        <taxon>Pseudomonas</taxon>
        <taxon>Pseudomonas syringae</taxon>
    </lineage>
</organism>
<evidence type="ECO:0000313" key="1">
    <source>
        <dbReference type="EMBL" id="POQ05498.1"/>
    </source>
</evidence>
<dbReference type="Proteomes" id="UP000237295">
    <property type="component" value="Unassembled WGS sequence"/>
</dbReference>